<keyword evidence="3" id="KW-1185">Reference proteome</keyword>
<feature type="compositionally biased region" description="Low complexity" evidence="1">
    <location>
        <begin position="96"/>
        <end position="106"/>
    </location>
</feature>
<accession>A0AAW0TG73</accession>
<dbReference type="EMBL" id="JARAKH010000031">
    <property type="protein sequence ID" value="KAK8386517.1"/>
    <property type="molecule type" value="Genomic_DNA"/>
</dbReference>
<reference evidence="2 3" key="1">
    <citation type="submission" date="2023-03" db="EMBL/GenBank/DDBJ databases">
        <title>High-quality genome of Scylla paramamosain provides insights in environmental adaptation.</title>
        <authorList>
            <person name="Zhang L."/>
        </authorList>
    </citation>
    <scope>NUCLEOTIDE SEQUENCE [LARGE SCALE GENOMIC DNA]</scope>
    <source>
        <strain evidence="2">LZ_2023a</strain>
        <tissue evidence="2">Muscle</tissue>
    </source>
</reference>
<feature type="region of interest" description="Disordered" evidence="1">
    <location>
        <begin position="96"/>
        <end position="123"/>
    </location>
</feature>
<name>A0AAW0TG73_SCYPA</name>
<evidence type="ECO:0000313" key="2">
    <source>
        <dbReference type="EMBL" id="KAK8386517.1"/>
    </source>
</evidence>
<dbReference type="Proteomes" id="UP001487740">
    <property type="component" value="Unassembled WGS sequence"/>
</dbReference>
<evidence type="ECO:0000256" key="1">
    <source>
        <dbReference type="SAM" id="MobiDB-lite"/>
    </source>
</evidence>
<organism evidence="2 3">
    <name type="scientific">Scylla paramamosain</name>
    <name type="common">Mud crab</name>
    <dbReference type="NCBI Taxonomy" id="85552"/>
    <lineage>
        <taxon>Eukaryota</taxon>
        <taxon>Metazoa</taxon>
        <taxon>Ecdysozoa</taxon>
        <taxon>Arthropoda</taxon>
        <taxon>Crustacea</taxon>
        <taxon>Multicrustacea</taxon>
        <taxon>Malacostraca</taxon>
        <taxon>Eumalacostraca</taxon>
        <taxon>Eucarida</taxon>
        <taxon>Decapoda</taxon>
        <taxon>Pleocyemata</taxon>
        <taxon>Brachyura</taxon>
        <taxon>Eubrachyura</taxon>
        <taxon>Portunoidea</taxon>
        <taxon>Portunidae</taxon>
        <taxon>Portuninae</taxon>
        <taxon>Scylla</taxon>
    </lineage>
</organism>
<sequence>MHTRPRTVLVVGSGRRKDITTVLPYGVRNALPIPHQVKHVQNIINTRASVPLSQTSRIVLAQHGRDLCPGAVYEAVQAPLLTLLLPLALLTHTAPSIHHPTTTLPDTTDDPTTDIPSNSTKEKGTNRILNYGVVSGGSFGVFEDDILQPDYPYPLPGLLPNPRPPFLPGVPAPGPILPNPPLFPPHNGIYPATSSCKYYCPGRWHNQIYCCDNSPSYLGFTCPEVRDNCPGSHFFRHLRSCSQDRNCYPGEKCCLDACIGRHVCKAPARR</sequence>
<evidence type="ECO:0008006" key="4">
    <source>
        <dbReference type="Google" id="ProtNLM"/>
    </source>
</evidence>
<proteinExistence type="predicted"/>
<comment type="caution">
    <text evidence="2">The sequence shown here is derived from an EMBL/GenBank/DDBJ whole genome shotgun (WGS) entry which is preliminary data.</text>
</comment>
<evidence type="ECO:0000313" key="3">
    <source>
        <dbReference type="Proteomes" id="UP001487740"/>
    </source>
</evidence>
<protein>
    <recommendedName>
        <fullName evidence="4">WAP domain-containing protein</fullName>
    </recommendedName>
</protein>
<dbReference type="AlphaFoldDB" id="A0AAW0TG73"/>
<gene>
    <name evidence="2" type="ORF">O3P69_010860</name>
</gene>